<name>A0A2D3UVM3_9PEZI</name>
<dbReference type="STRING" id="112498.A0A2D3UVM3"/>
<keyword evidence="2" id="KW-0175">Coiled coil</keyword>
<dbReference type="GO" id="GO:0031929">
    <property type="term" value="P:TOR signaling"/>
    <property type="evidence" value="ECO:0007669"/>
    <property type="project" value="TreeGrafter"/>
</dbReference>
<dbReference type="InterPro" id="IPR007303">
    <property type="entry name" value="TIP41-like"/>
</dbReference>
<evidence type="ECO:0000256" key="1">
    <source>
        <dbReference type="ARBA" id="ARBA00006658"/>
    </source>
</evidence>
<evidence type="ECO:0000256" key="2">
    <source>
        <dbReference type="SAM" id="Coils"/>
    </source>
</evidence>
<dbReference type="InterPro" id="IPR051330">
    <property type="entry name" value="Phosphatase_reg/MetRdx"/>
</dbReference>
<dbReference type="EMBL" id="FJUY01000007">
    <property type="protein sequence ID" value="CZT19338.1"/>
    <property type="molecule type" value="Genomic_DNA"/>
</dbReference>
<reference evidence="3 4" key="1">
    <citation type="submission" date="2016-03" db="EMBL/GenBank/DDBJ databases">
        <authorList>
            <person name="Ploux O."/>
        </authorList>
    </citation>
    <scope>NUCLEOTIDE SEQUENCE [LARGE SCALE GENOMIC DNA]</scope>
    <source>
        <strain evidence="3 4">URUG2</strain>
    </source>
</reference>
<dbReference type="RefSeq" id="XP_023626228.1">
    <property type="nucleotide sequence ID" value="XM_023770460.1"/>
</dbReference>
<dbReference type="GO" id="GO:0005829">
    <property type="term" value="C:cytosol"/>
    <property type="evidence" value="ECO:0007669"/>
    <property type="project" value="TreeGrafter"/>
</dbReference>
<organism evidence="3 4">
    <name type="scientific">Ramularia collo-cygni</name>
    <dbReference type="NCBI Taxonomy" id="112498"/>
    <lineage>
        <taxon>Eukaryota</taxon>
        <taxon>Fungi</taxon>
        <taxon>Dikarya</taxon>
        <taxon>Ascomycota</taxon>
        <taxon>Pezizomycotina</taxon>
        <taxon>Dothideomycetes</taxon>
        <taxon>Dothideomycetidae</taxon>
        <taxon>Mycosphaerellales</taxon>
        <taxon>Mycosphaerellaceae</taxon>
        <taxon>Ramularia</taxon>
    </lineage>
</organism>
<comment type="similarity">
    <text evidence="1">Belongs to the TIP41 family.</text>
</comment>
<dbReference type="AlphaFoldDB" id="A0A2D3UVM3"/>
<feature type="coiled-coil region" evidence="2">
    <location>
        <begin position="215"/>
        <end position="242"/>
    </location>
</feature>
<keyword evidence="4" id="KW-1185">Reference proteome</keyword>
<sequence length="266" mass="30802">MASSGIKSHTSPNNIWRITTRKLPILKAEPIEALNKDVGIPIPEMIFGDNFAQITHIPTGWTLNFNVRDALDRVSKTEEGMLQVAVAEEWKKERSHQEEVKQVVKPFDWSYTTDYKGTTVGKDGEEKEGWRKSSGKEDPIRLDLLSREDPILFFDNVDLMEDELADNGIALLSLKMRMMPDRLLLLQRYFLRLDGVIVRIRDTRVYIEHDSNKVIRQYTAKEEKYEVLAEELKRRRENVAESFRDVNVLSALCKTVEETTDVFQIS</sequence>
<dbReference type="PANTHER" id="PTHR21021:SF16">
    <property type="entry name" value="TIP41-LIKE PROTEIN"/>
    <property type="match status" value="1"/>
</dbReference>
<protein>
    <submittedName>
        <fullName evidence="3">Related to TOR signalling pathway protein TipA</fullName>
    </submittedName>
</protein>
<dbReference type="Proteomes" id="UP000225277">
    <property type="component" value="Unassembled WGS sequence"/>
</dbReference>
<dbReference type="Pfam" id="PF04176">
    <property type="entry name" value="TIP41"/>
    <property type="match status" value="1"/>
</dbReference>
<proteinExistence type="inferred from homology"/>
<dbReference type="OrthoDB" id="10253878at2759"/>
<evidence type="ECO:0000313" key="4">
    <source>
        <dbReference type="Proteomes" id="UP000225277"/>
    </source>
</evidence>
<gene>
    <name evidence="3" type="ORF">RCC_05186</name>
</gene>
<evidence type="ECO:0000313" key="3">
    <source>
        <dbReference type="EMBL" id="CZT19338.1"/>
    </source>
</evidence>
<accession>A0A2D3UVM3</accession>
<dbReference type="PANTHER" id="PTHR21021">
    <property type="entry name" value="GAF/PUTATIVE CYTOSKELETAL PROTEIN"/>
    <property type="match status" value="1"/>
</dbReference>
<dbReference type="GeneID" id="35600352"/>